<dbReference type="InterPro" id="IPR036928">
    <property type="entry name" value="AS_sf"/>
</dbReference>
<accession>A0A1W6YLI9</accession>
<dbReference type="AlphaFoldDB" id="A0A1W6YLI9"/>
<dbReference type="GO" id="GO:0003824">
    <property type="term" value="F:catalytic activity"/>
    <property type="evidence" value="ECO:0007669"/>
    <property type="project" value="InterPro"/>
</dbReference>
<keyword evidence="4" id="KW-1185">Reference proteome</keyword>
<evidence type="ECO:0000259" key="2">
    <source>
        <dbReference type="Pfam" id="PF01425"/>
    </source>
</evidence>
<sequence>MRALIPPHAAYFAGLSVAELAARLRRRETSSVELVGEVLEAIRGARFDLNAWTCVDGDHALRQARAADERLAAGDDAGPLHGIPVAVKDNIDTLGLATTYGSAHYAGWMPAADAACIRNLRDAGAIVVGKTLTHEFAYGSTGDRSLQGAARNPWDIGRMTGGSSAGSAAAVAAGMVPLAVGTDTGGSIRIPAALCGVVGLKPSHGAVATQGVFPVSTTLDHVGAIAGSVEDAALLLRALRGDKSVAYRTGSPPDASSRRRPRAAWLGDGGFGPVDPAVMRQAADAATRWFGGVAGLSSDTGRGGLVDAAAVVAGHAAALHRCMLVIQQAEAYETHAERLAREPGKFDPEVRQRLEAAGGVSGWEYVRAQREAVGLRAAMDELFLHYDVLLMPAVPVPAPALDERGTRVGNIEVPTRELLLSLTKAWNLVGGPVISMPAGLVGGLPVGLQIIGRRGHDDMLLDDMIATMAA</sequence>
<dbReference type="PANTHER" id="PTHR11895">
    <property type="entry name" value="TRANSAMIDASE"/>
    <property type="match status" value="1"/>
</dbReference>
<dbReference type="Pfam" id="PF01425">
    <property type="entry name" value="Amidase"/>
    <property type="match status" value="2"/>
</dbReference>
<dbReference type="InterPro" id="IPR023631">
    <property type="entry name" value="Amidase_dom"/>
</dbReference>
<dbReference type="Gene3D" id="3.90.1300.10">
    <property type="entry name" value="Amidase signature (AS) domain"/>
    <property type="match status" value="1"/>
</dbReference>
<dbReference type="PANTHER" id="PTHR11895:SF7">
    <property type="entry name" value="GLUTAMYL-TRNA(GLN) AMIDOTRANSFERASE SUBUNIT A, MITOCHONDRIAL"/>
    <property type="match status" value="1"/>
</dbReference>
<dbReference type="SUPFAM" id="SSF75304">
    <property type="entry name" value="Amidase signature (AS) enzymes"/>
    <property type="match status" value="1"/>
</dbReference>
<evidence type="ECO:0000256" key="1">
    <source>
        <dbReference type="ARBA" id="ARBA00009199"/>
    </source>
</evidence>
<dbReference type="Proteomes" id="UP000194151">
    <property type="component" value="Chromosome"/>
</dbReference>
<proteinExistence type="inferred from homology"/>
<evidence type="ECO:0000313" key="4">
    <source>
        <dbReference type="Proteomes" id="UP000194151"/>
    </source>
</evidence>
<name>A0A1W6YLI9_9BORD</name>
<gene>
    <name evidence="3" type="ORF">CAL12_14645</name>
</gene>
<reference evidence="3 4" key="1">
    <citation type="submission" date="2017-05" db="EMBL/GenBank/DDBJ databases">
        <title>Complete and WGS of Bordetella genogroups.</title>
        <authorList>
            <person name="Spilker T."/>
            <person name="LiPuma J."/>
        </authorList>
    </citation>
    <scope>NUCLEOTIDE SEQUENCE [LARGE SCALE GENOMIC DNA]</scope>
    <source>
        <strain evidence="3 4">AU19157</strain>
    </source>
</reference>
<feature type="domain" description="Amidase" evidence="2">
    <location>
        <begin position="341"/>
        <end position="461"/>
    </location>
</feature>
<dbReference type="STRING" id="1416806.CAL12_14645"/>
<organism evidence="3 4">
    <name type="scientific">Bordetella genomosp. 8</name>
    <dbReference type="NCBI Taxonomy" id="1416806"/>
    <lineage>
        <taxon>Bacteria</taxon>
        <taxon>Pseudomonadati</taxon>
        <taxon>Pseudomonadota</taxon>
        <taxon>Betaproteobacteria</taxon>
        <taxon>Burkholderiales</taxon>
        <taxon>Alcaligenaceae</taxon>
        <taxon>Bordetella</taxon>
    </lineage>
</organism>
<protein>
    <recommendedName>
        <fullName evidence="2">Amidase domain-containing protein</fullName>
    </recommendedName>
</protein>
<dbReference type="EMBL" id="CP021108">
    <property type="protein sequence ID" value="ARP81932.1"/>
    <property type="molecule type" value="Genomic_DNA"/>
</dbReference>
<feature type="domain" description="Amidase" evidence="2">
    <location>
        <begin position="33"/>
        <end position="253"/>
    </location>
</feature>
<dbReference type="InterPro" id="IPR000120">
    <property type="entry name" value="Amidase"/>
</dbReference>
<dbReference type="OrthoDB" id="112488at2"/>
<dbReference type="KEGG" id="bgv:CAL12_14645"/>
<comment type="similarity">
    <text evidence="1">Belongs to the amidase family.</text>
</comment>
<evidence type="ECO:0000313" key="3">
    <source>
        <dbReference type="EMBL" id="ARP81932.1"/>
    </source>
</evidence>
<dbReference type="RefSeq" id="WP_086065148.1">
    <property type="nucleotide sequence ID" value="NZ_CP021108.1"/>
</dbReference>